<protein>
    <submittedName>
        <fullName evidence="2">Uncharacterized protein</fullName>
    </submittedName>
</protein>
<evidence type="ECO:0000313" key="2">
    <source>
        <dbReference type="EMBL" id="ENX22460.1"/>
    </source>
</evidence>
<gene>
    <name evidence="2" type="ORF">F892_01702</name>
</gene>
<keyword evidence="1" id="KW-1133">Transmembrane helix</keyword>
<comment type="caution">
    <text evidence="2">The sequence shown here is derived from an EMBL/GenBank/DDBJ whole genome shotgun (WGS) entry which is preliminary data.</text>
</comment>
<dbReference type="HOGENOM" id="CLU_1514760_0_0_6"/>
<dbReference type="EMBL" id="APRW01000009">
    <property type="protein sequence ID" value="ENX22460.1"/>
    <property type="molecule type" value="Genomic_DNA"/>
</dbReference>
<sequence>MNPLINTWLVIGNNSDQIQTILAIIGLVLAVIAALYAKKQIKLSQDQRLFELKLAILSAAYECKDLIYEIKHKHNALKSEFSKLLQARNLSLESNVIGFDYDYHEYFDMQLNQLNAPEDVVNTLIKELSNEKQNPSLQELERYLKHLITSKGSIYNAHNGYLRQIEELKQKNEAFNQ</sequence>
<name>N9Q7S0_9GAMM</name>
<keyword evidence="3" id="KW-1185">Reference proteome</keyword>
<dbReference type="Proteomes" id="UP000013173">
    <property type="component" value="Unassembled WGS sequence"/>
</dbReference>
<keyword evidence="1" id="KW-0472">Membrane</keyword>
<reference evidence="2 3" key="1">
    <citation type="submission" date="2013-02" db="EMBL/GenBank/DDBJ databases">
        <title>The Genome Sequence of Acinetobacter sp. NIPH 2168.</title>
        <authorList>
            <consortium name="The Broad Institute Genome Sequencing Platform"/>
            <consortium name="The Broad Institute Genome Sequencing Center for Infectious Disease"/>
            <person name="Cerqueira G."/>
            <person name="Feldgarden M."/>
            <person name="Courvalin P."/>
            <person name="Perichon B."/>
            <person name="Grillot-Courvalin C."/>
            <person name="Clermont D."/>
            <person name="Rocha E."/>
            <person name="Yoon E.-J."/>
            <person name="Nemec A."/>
            <person name="Walker B."/>
            <person name="Young S.K."/>
            <person name="Zeng Q."/>
            <person name="Gargeya S."/>
            <person name="Fitzgerald M."/>
            <person name="Haas B."/>
            <person name="Abouelleil A."/>
            <person name="Alvarado L."/>
            <person name="Arachchi H.M."/>
            <person name="Berlin A.M."/>
            <person name="Chapman S.B."/>
            <person name="Dewar J."/>
            <person name="Goldberg J."/>
            <person name="Griggs A."/>
            <person name="Gujja S."/>
            <person name="Hansen M."/>
            <person name="Howarth C."/>
            <person name="Imamovic A."/>
            <person name="Larimer J."/>
            <person name="McCowan C."/>
            <person name="Murphy C."/>
            <person name="Neiman D."/>
            <person name="Pearson M."/>
            <person name="Priest M."/>
            <person name="Roberts A."/>
            <person name="Saif S."/>
            <person name="Shea T."/>
            <person name="Sisk P."/>
            <person name="Sykes S."/>
            <person name="Wortman J."/>
            <person name="Nusbaum C."/>
            <person name="Birren B."/>
        </authorList>
    </citation>
    <scope>NUCLEOTIDE SEQUENCE [LARGE SCALE GENOMIC DNA]</scope>
    <source>
        <strain evidence="2 3">NIPH 2168</strain>
    </source>
</reference>
<proteinExistence type="predicted"/>
<organism evidence="2 3">
    <name type="scientific">Acinetobacter vivianii</name>
    <dbReference type="NCBI Taxonomy" id="1776742"/>
    <lineage>
        <taxon>Bacteria</taxon>
        <taxon>Pseudomonadati</taxon>
        <taxon>Pseudomonadota</taxon>
        <taxon>Gammaproteobacteria</taxon>
        <taxon>Moraxellales</taxon>
        <taxon>Moraxellaceae</taxon>
        <taxon>Acinetobacter</taxon>
    </lineage>
</organism>
<evidence type="ECO:0000256" key="1">
    <source>
        <dbReference type="SAM" id="Phobius"/>
    </source>
</evidence>
<dbReference type="GeneID" id="303682115"/>
<evidence type="ECO:0000313" key="3">
    <source>
        <dbReference type="Proteomes" id="UP000013173"/>
    </source>
</evidence>
<accession>N9Q7S0</accession>
<dbReference type="PATRIC" id="fig|1217706.3.peg.1643"/>
<keyword evidence="1" id="KW-0812">Transmembrane</keyword>
<dbReference type="AlphaFoldDB" id="N9Q7S0"/>
<feature type="transmembrane region" description="Helical" evidence="1">
    <location>
        <begin position="20"/>
        <end position="37"/>
    </location>
</feature>
<dbReference type="RefSeq" id="WP_005257501.1">
    <property type="nucleotide sequence ID" value="NZ_BMDR01000001.1"/>
</dbReference>